<keyword evidence="2" id="KW-1185">Reference proteome</keyword>
<dbReference type="OrthoDB" id="6064903at2"/>
<gene>
    <name evidence="1" type="ORF">CRENPOLYSF2_1390028</name>
</gene>
<evidence type="ECO:0000313" key="1">
    <source>
        <dbReference type="EMBL" id="SJM89925.1"/>
    </source>
</evidence>
<dbReference type="AlphaFoldDB" id="A0A1R4H132"/>
<dbReference type="Proteomes" id="UP000195442">
    <property type="component" value="Unassembled WGS sequence"/>
</dbReference>
<sequence length="150" mass="16795">MSSATVFFNSIVKPTVEEFIASPLNIRRGLLSAIVLNQMTDYWTIEKGCNLKNYRNQLSKNNPDYSFVNDVADATKHAQLTNKSRQVHDSSQVTRTPGLFDAPFGYGFFAEACIVFAILNDGTEKPLLPAVESVLKMWEEILRSCLETPS</sequence>
<name>A0A1R4H132_9GAMM</name>
<proteinExistence type="predicted"/>
<reference evidence="2" key="1">
    <citation type="submission" date="2017-02" db="EMBL/GenBank/DDBJ databases">
        <authorList>
            <person name="Daims H."/>
        </authorList>
    </citation>
    <scope>NUCLEOTIDE SEQUENCE [LARGE SCALE GENOMIC DNA]</scope>
</reference>
<protein>
    <submittedName>
        <fullName evidence="1">Uncharacterized protein</fullName>
    </submittedName>
</protein>
<dbReference type="EMBL" id="FUKJ01000045">
    <property type="protein sequence ID" value="SJM89925.1"/>
    <property type="molecule type" value="Genomic_DNA"/>
</dbReference>
<dbReference type="RefSeq" id="WP_087145862.1">
    <property type="nucleotide sequence ID" value="NZ_FUKJ01000045.1"/>
</dbReference>
<accession>A0A1R4H132</accession>
<organism evidence="1 2">
    <name type="scientific">Crenothrix polyspora</name>
    <dbReference type="NCBI Taxonomy" id="360316"/>
    <lineage>
        <taxon>Bacteria</taxon>
        <taxon>Pseudomonadati</taxon>
        <taxon>Pseudomonadota</taxon>
        <taxon>Gammaproteobacteria</taxon>
        <taxon>Methylococcales</taxon>
        <taxon>Crenotrichaceae</taxon>
        <taxon>Crenothrix</taxon>
    </lineage>
</organism>
<evidence type="ECO:0000313" key="2">
    <source>
        <dbReference type="Proteomes" id="UP000195442"/>
    </source>
</evidence>